<dbReference type="Proteomes" id="UP001308179">
    <property type="component" value="Unassembled WGS sequence"/>
</dbReference>
<sequence>MVAVHRYRQNLSQAEEKTLLTTTGYQAIPALVVEMVEEIRHQRTQISKTLSSFRPLGKDWLNGLRTRHTEIQGVWTRPIESVRHNAISVEAMKTWFDAVTELFLQHQYPPACVDNMDELGFAVGANQSSRALVNIREKSSWEVVKGRQEWITAIEGSRRGFAADFQSTTHEYRMNSGRCTKQLAILNKP</sequence>
<proteinExistence type="predicted"/>
<organism evidence="1 2">
    <name type="scientific">Rachicladosporium monterosium</name>
    <dbReference type="NCBI Taxonomy" id="1507873"/>
    <lineage>
        <taxon>Eukaryota</taxon>
        <taxon>Fungi</taxon>
        <taxon>Dikarya</taxon>
        <taxon>Ascomycota</taxon>
        <taxon>Pezizomycotina</taxon>
        <taxon>Dothideomycetes</taxon>
        <taxon>Dothideomycetidae</taxon>
        <taxon>Cladosporiales</taxon>
        <taxon>Cladosporiaceae</taxon>
        <taxon>Rachicladosporium</taxon>
    </lineage>
</organism>
<keyword evidence="2" id="KW-1185">Reference proteome</keyword>
<evidence type="ECO:0000313" key="2">
    <source>
        <dbReference type="Proteomes" id="UP001308179"/>
    </source>
</evidence>
<accession>A0ABR0L815</accession>
<gene>
    <name evidence="1" type="ORF">LTR32_003267</name>
</gene>
<reference evidence="1 2" key="1">
    <citation type="submission" date="2023-08" db="EMBL/GenBank/DDBJ databases">
        <title>Black Yeasts Isolated from many extreme environments.</title>
        <authorList>
            <person name="Coleine C."/>
            <person name="Stajich J.E."/>
            <person name="Selbmann L."/>
        </authorList>
    </citation>
    <scope>NUCLEOTIDE SEQUENCE [LARGE SCALE GENOMIC DNA]</scope>
    <source>
        <strain evidence="1 2">CCFEE 5386</strain>
    </source>
</reference>
<protein>
    <recommendedName>
        <fullName evidence="3">HTH CENPB-type domain-containing protein</fullName>
    </recommendedName>
</protein>
<evidence type="ECO:0008006" key="3">
    <source>
        <dbReference type="Google" id="ProtNLM"/>
    </source>
</evidence>
<evidence type="ECO:0000313" key="1">
    <source>
        <dbReference type="EMBL" id="KAK5144884.1"/>
    </source>
</evidence>
<name>A0ABR0L815_9PEZI</name>
<comment type="caution">
    <text evidence="1">The sequence shown here is derived from an EMBL/GenBank/DDBJ whole genome shotgun (WGS) entry which is preliminary data.</text>
</comment>
<dbReference type="EMBL" id="JAVRRR010000190">
    <property type="protein sequence ID" value="KAK5144884.1"/>
    <property type="molecule type" value="Genomic_DNA"/>
</dbReference>